<evidence type="ECO:0000313" key="2">
    <source>
        <dbReference type="Proteomes" id="UP001060215"/>
    </source>
</evidence>
<accession>A0ACC0F483</accession>
<reference evidence="1 2" key="1">
    <citation type="journal article" date="2022" name="Plant J.">
        <title>Chromosome-level genome of Camellia lanceoleosa provides a valuable resource for understanding genome evolution and self-incompatibility.</title>
        <authorList>
            <person name="Gong W."/>
            <person name="Xiao S."/>
            <person name="Wang L."/>
            <person name="Liao Z."/>
            <person name="Chang Y."/>
            <person name="Mo W."/>
            <person name="Hu G."/>
            <person name="Li W."/>
            <person name="Zhao G."/>
            <person name="Zhu H."/>
            <person name="Hu X."/>
            <person name="Ji K."/>
            <person name="Xiang X."/>
            <person name="Song Q."/>
            <person name="Yuan D."/>
            <person name="Jin S."/>
            <person name="Zhang L."/>
        </authorList>
    </citation>
    <scope>NUCLEOTIDE SEQUENCE [LARGE SCALE GENOMIC DNA]</scope>
    <source>
        <strain evidence="1">SQ_2022a</strain>
    </source>
</reference>
<protein>
    <submittedName>
        <fullName evidence="1">Uncharacterized protein</fullName>
    </submittedName>
</protein>
<evidence type="ECO:0000313" key="1">
    <source>
        <dbReference type="EMBL" id="KAI7983435.1"/>
    </source>
</evidence>
<name>A0ACC0F483_9ERIC</name>
<comment type="caution">
    <text evidence="1">The sequence shown here is derived from an EMBL/GenBank/DDBJ whole genome shotgun (WGS) entry which is preliminary data.</text>
</comment>
<keyword evidence="2" id="KW-1185">Reference proteome</keyword>
<dbReference type="EMBL" id="CM045768">
    <property type="protein sequence ID" value="KAI7983435.1"/>
    <property type="molecule type" value="Genomic_DNA"/>
</dbReference>
<gene>
    <name evidence="1" type="ORF">LOK49_LG15G02014</name>
</gene>
<sequence>MPFFELIPVNKVYPEGVECQRIKSHLPNFVVSELLWAWESLSVMTICRSLVIVYDGEFIFQIGFAIASHASDKEAVLVDANNFMQGLLYQSVLKSGSLSYLANLSLYPGKSELSFLPSNTQIIMFLILQPLGDKGIGIIGGDTIRGFTTSDQVLPS</sequence>
<proteinExistence type="predicted"/>
<dbReference type="Proteomes" id="UP001060215">
    <property type="component" value="Chromosome 11"/>
</dbReference>
<organism evidence="1 2">
    <name type="scientific">Camellia lanceoleosa</name>
    <dbReference type="NCBI Taxonomy" id="1840588"/>
    <lineage>
        <taxon>Eukaryota</taxon>
        <taxon>Viridiplantae</taxon>
        <taxon>Streptophyta</taxon>
        <taxon>Embryophyta</taxon>
        <taxon>Tracheophyta</taxon>
        <taxon>Spermatophyta</taxon>
        <taxon>Magnoliopsida</taxon>
        <taxon>eudicotyledons</taxon>
        <taxon>Gunneridae</taxon>
        <taxon>Pentapetalae</taxon>
        <taxon>asterids</taxon>
        <taxon>Ericales</taxon>
        <taxon>Theaceae</taxon>
        <taxon>Camellia</taxon>
    </lineage>
</organism>